<evidence type="ECO:0008006" key="6">
    <source>
        <dbReference type="Google" id="ProtNLM"/>
    </source>
</evidence>
<reference evidence="4 5" key="1">
    <citation type="journal article" date="2016" name="Sci. Rep.">
        <title>Peltaster fructicola genome reveals evolution from an invasive phytopathogen to an ectophytic parasite.</title>
        <authorList>
            <person name="Xu C."/>
            <person name="Chen H."/>
            <person name="Gleason M.L."/>
            <person name="Xu J.R."/>
            <person name="Liu H."/>
            <person name="Zhang R."/>
            <person name="Sun G."/>
        </authorList>
    </citation>
    <scope>NUCLEOTIDE SEQUENCE [LARGE SCALE GENOMIC DNA]</scope>
    <source>
        <strain evidence="4 5">LNHT1506</strain>
    </source>
</reference>
<keyword evidence="1" id="KW-0677">Repeat</keyword>
<feature type="compositionally biased region" description="Basic and acidic residues" evidence="3">
    <location>
        <begin position="1"/>
        <end position="32"/>
    </location>
</feature>
<dbReference type="Gene3D" id="1.10.220.10">
    <property type="entry name" value="Annexin"/>
    <property type="match status" value="4"/>
</dbReference>
<accession>A0A6H0XUF2</accession>
<keyword evidence="2" id="KW-0041">Annexin</keyword>
<gene>
    <name evidence="4" type="ORF">AMS68_003899</name>
</gene>
<dbReference type="PROSITE" id="PS51897">
    <property type="entry name" value="ANNEXIN_2"/>
    <property type="match status" value="1"/>
</dbReference>
<dbReference type="GO" id="GO:0001786">
    <property type="term" value="F:phosphatidylserine binding"/>
    <property type="evidence" value="ECO:0007669"/>
    <property type="project" value="TreeGrafter"/>
</dbReference>
<dbReference type="OrthoDB" id="2134400at2759"/>
<evidence type="ECO:0000256" key="1">
    <source>
        <dbReference type="ARBA" id="ARBA00022737"/>
    </source>
</evidence>
<dbReference type="EMBL" id="CP051141">
    <property type="protein sequence ID" value="QIW98381.1"/>
    <property type="molecule type" value="Genomic_DNA"/>
</dbReference>
<dbReference type="SMART" id="SM00335">
    <property type="entry name" value="ANX"/>
    <property type="match status" value="2"/>
</dbReference>
<feature type="compositionally biased region" description="Basic and acidic residues" evidence="3">
    <location>
        <begin position="150"/>
        <end position="161"/>
    </location>
</feature>
<dbReference type="Pfam" id="PF00191">
    <property type="entry name" value="Annexin"/>
    <property type="match status" value="2"/>
</dbReference>
<keyword evidence="5" id="KW-1185">Reference proteome</keyword>
<dbReference type="PANTHER" id="PTHR10502">
    <property type="entry name" value="ANNEXIN"/>
    <property type="match status" value="1"/>
</dbReference>
<feature type="region of interest" description="Disordered" evidence="3">
    <location>
        <begin position="1"/>
        <end position="252"/>
    </location>
</feature>
<dbReference type="PANTHER" id="PTHR10502:SF107">
    <property type="entry name" value="ANNEXIN ANXC4 (AFU_ORTHOLOGUE AFUA_3G07020)"/>
    <property type="match status" value="1"/>
</dbReference>
<evidence type="ECO:0000256" key="2">
    <source>
        <dbReference type="ARBA" id="ARBA00023216"/>
    </source>
</evidence>
<organism evidence="4 5">
    <name type="scientific">Peltaster fructicola</name>
    <dbReference type="NCBI Taxonomy" id="286661"/>
    <lineage>
        <taxon>Eukaryota</taxon>
        <taxon>Fungi</taxon>
        <taxon>Dikarya</taxon>
        <taxon>Ascomycota</taxon>
        <taxon>Pezizomycotina</taxon>
        <taxon>Dothideomycetes</taxon>
        <taxon>Dothideomycetes incertae sedis</taxon>
        <taxon>Peltaster</taxon>
    </lineage>
</organism>
<feature type="compositionally biased region" description="Basic and acidic residues" evidence="3">
    <location>
        <begin position="194"/>
        <end position="243"/>
    </location>
</feature>
<feature type="compositionally biased region" description="Low complexity" evidence="3">
    <location>
        <begin position="63"/>
        <end position="75"/>
    </location>
</feature>
<protein>
    <recommendedName>
        <fullName evidence="6">Annexin</fullName>
    </recommendedName>
</protein>
<dbReference type="SUPFAM" id="SSF47874">
    <property type="entry name" value="Annexin"/>
    <property type="match status" value="1"/>
</dbReference>
<sequence length="732" mass="84712">MSLRPDDRSSRTRDRSSTRDRDRSRSNVRRESPPSTVGYGDRTPGSFGDPSYEVRAPEGASRTSSYTEYYSSKTTGGAPYPPEDRYDPRYEQPQYREPDRYERREEFDRSRDDRDRGRDDRHDRHRNDDDDELAYGSSRHPSRQYSESIIKSKSEPDDKHRYSLGRTESQTYKTTTFAPEGARYAPPPSSYSSKYDDDRSDHRRQSSVTFERDTRVVETRPEPHRQGSSYERDTRVIETRPEPYRQGSSIERDTRIIETRPEHHRQSSKTYERDTRVIETRPEPHRQSSSTYERDTRIVEVTPGGRDRQGSDLSRVTRTSSNSLVPAGLSAGMHRLSVSGNRPDVHALGGAGGLPPPSPLLEAYHGTYQSISPMPTAMRMADDDLDDLPSLDYSKHSKVTIKEKKHVKLYDPEQDARTLAKALSSSSPNADVICDILPPLSDDQIWELRKEYKKQVKISGKGINLSKHLKMKLSGNFGKVVYVTALGRWESEGYWANFFYQSHGSRRELLIESLMGRTNADIRSIKDEFKDKRYNDDLVRCMEKELKMDKFRSAILMALEGRRQEEQDVYPQEYRDRDVDVLHRAIRGSGSESAMLEVVVRRSDAHLRDLLRQYEKMYGENFARVALKKSNNLVGEVIAHILNGVINKPARDALLLKHAIKDIAAHNKDDELRYELLISRLVRLHWDRLHMMRVKKEYKEKYGKYLEDDLEHSTKGDFKEFVIALCEVQGPR</sequence>
<feature type="compositionally biased region" description="Basic and acidic residues" evidence="3">
    <location>
        <begin position="82"/>
        <end position="128"/>
    </location>
</feature>
<dbReference type="GO" id="GO:0012506">
    <property type="term" value="C:vesicle membrane"/>
    <property type="evidence" value="ECO:0007669"/>
    <property type="project" value="TreeGrafter"/>
</dbReference>
<proteinExistence type="predicted"/>
<feature type="compositionally biased region" description="Polar residues" evidence="3">
    <location>
        <begin position="166"/>
        <end position="177"/>
    </location>
</feature>
<dbReference type="GO" id="GO:0005886">
    <property type="term" value="C:plasma membrane"/>
    <property type="evidence" value="ECO:0007669"/>
    <property type="project" value="TreeGrafter"/>
</dbReference>
<evidence type="ECO:0000313" key="5">
    <source>
        <dbReference type="Proteomes" id="UP000503462"/>
    </source>
</evidence>
<dbReference type="Proteomes" id="UP000503462">
    <property type="component" value="Chromosome 3"/>
</dbReference>
<dbReference type="GO" id="GO:0005737">
    <property type="term" value="C:cytoplasm"/>
    <property type="evidence" value="ECO:0007669"/>
    <property type="project" value="TreeGrafter"/>
</dbReference>
<dbReference type="InterPro" id="IPR018502">
    <property type="entry name" value="Annexin_repeat"/>
</dbReference>
<dbReference type="GO" id="GO:0005509">
    <property type="term" value="F:calcium ion binding"/>
    <property type="evidence" value="ECO:0007669"/>
    <property type="project" value="InterPro"/>
</dbReference>
<dbReference type="GO" id="GO:0005634">
    <property type="term" value="C:nucleus"/>
    <property type="evidence" value="ECO:0007669"/>
    <property type="project" value="TreeGrafter"/>
</dbReference>
<evidence type="ECO:0000256" key="3">
    <source>
        <dbReference type="SAM" id="MobiDB-lite"/>
    </source>
</evidence>
<dbReference type="GO" id="GO:0005544">
    <property type="term" value="F:calcium-dependent phospholipid binding"/>
    <property type="evidence" value="ECO:0007669"/>
    <property type="project" value="InterPro"/>
</dbReference>
<dbReference type="InterPro" id="IPR037104">
    <property type="entry name" value="Annexin_sf"/>
</dbReference>
<evidence type="ECO:0000313" key="4">
    <source>
        <dbReference type="EMBL" id="QIW98381.1"/>
    </source>
</evidence>
<dbReference type="AlphaFoldDB" id="A0A6H0XUF2"/>
<name>A0A6H0XUF2_9PEZI</name>